<gene>
    <name evidence="3" type="ORF">HGG69_00750</name>
</gene>
<dbReference type="NCBIfam" id="NF045850">
    <property type="entry name" value="ABC_Mplas_LP"/>
    <property type="match status" value="2"/>
</dbReference>
<evidence type="ECO:0000256" key="2">
    <source>
        <dbReference type="SAM" id="SignalP"/>
    </source>
</evidence>
<dbReference type="EMBL" id="CP051481">
    <property type="protein sequence ID" value="QJG66856.1"/>
    <property type="molecule type" value="Genomic_DNA"/>
</dbReference>
<dbReference type="KEGG" id="mphe:HGG69_00750"/>
<evidence type="ECO:0000256" key="1">
    <source>
        <dbReference type="SAM" id="Coils"/>
    </source>
</evidence>
<evidence type="ECO:0000313" key="4">
    <source>
        <dbReference type="Proteomes" id="UP000501060"/>
    </source>
</evidence>
<reference evidence="3 4" key="1">
    <citation type="submission" date="2020-04" db="EMBL/GenBank/DDBJ databases">
        <title>Novel Mycoplasma species detected in Phocoena phocoena (harbor porpoise) from the USA.</title>
        <authorList>
            <person name="Volokhov D.V."/>
        </authorList>
    </citation>
    <scope>NUCLEOTIDE SEQUENCE [LARGE SCALE GENOMIC DNA]</scope>
    <source>
        <strain evidence="3 4">Phocoena C-264-GEN</strain>
    </source>
</reference>
<evidence type="ECO:0008006" key="5">
    <source>
        <dbReference type="Google" id="ProtNLM"/>
    </source>
</evidence>
<feature type="signal peptide" evidence="2">
    <location>
        <begin position="1"/>
        <end position="31"/>
    </location>
</feature>
<feature type="chain" id="PRO_5032638027" description="Lipoprotein" evidence="2">
    <location>
        <begin position="32"/>
        <end position="1177"/>
    </location>
</feature>
<feature type="coiled-coil region" evidence="1">
    <location>
        <begin position="451"/>
        <end position="485"/>
    </location>
</feature>
<organism evidence="3 4">
    <name type="scientific">Mycoplasma phocoenae</name>
    <dbReference type="NCBI Taxonomy" id="754517"/>
    <lineage>
        <taxon>Bacteria</taxon>
        <taxon>Bacillati</taxon>
        <taxon>Mycoplasmatota</taxon>
        <taxon>Mollicutes</taxon>
        <taxon>Mycoplasmataceae</taxon>
        <taxon>Mycoplasma</taxon>
    </lineage>
</organism>
<proteinExistence type="predicted"/>
<dbReference type="Proteomes" id="UP000501060">
    <property type="component" value="Chromosome"/>
</dbReference>
<dbReference type="PROSITE" id="PS51257">
    <property type="entry name" value="PROKAR_LIPOPROTEIN"/>
    <property type="match status" value="1"/>
</dbReference>
<sequence>MKRNKKLNTLLPWLTLGSSALVLTVPLSVLSCGTTTEKLHADELVKTDEEKKQLSNAEIVKFYLQSLNKIQERANNLLSTAKKEVNKNAAKFILDGNEKDGGKIIGVNNLLKQLKEFETKTKNNELTSTAEFNQKMTEIETLAGDDDNKLNKELNKLFQDPKHKTKKELNDFISNLDEEIKIMIASLESTFDQENISKGQLQTVIDKKIYARTVNAIKTYDGNDYDGSSSFGSEVSQASYIQTGLKLFRVQALNAQVIKEELQKVPGEAKPQQVTIIKYPSFWKYRLEAADAIVLTLKDGTTEVFDTDEVDELPKMDGIKKYNEIYQQHFSSNAKSINSKNFFEKLKKATKMQFTIRSYSWVDKNGNETEYKTNAKDFYYSWMRTNLHAQATRLQSSLPLNEALYDVRKKINDDFSQQSQQYDAKFGEIDKKIDDIVNMLKSDENITEDVRKQKETELTSLTKEKANLEKDLASVKQKYDQDIQANIEAIEKQEAYQLENLVQKHMPSGSELFTKKDKYPNAYLFDLFSVNKEALFNEESFITKISSNEQKVKGRDAVTFEAVKGQNALFGQWLDFLAKGSLFYAAPSQFIQKQLDDKTFSIQPQGANISSEDLSKLKELFNKEEFLKSDAAKFGQYWYGLGLDNTLFAGPYYTKGVESLVEKFVKNKHYFDKEWVNSPETLEGYEIKYQAAPVDVKVFDTQQWQAYEEGTVSEVPFSSLNQTDRNTVLNDKQNKYGLKKRQSLIKDRLIARIVQEIAPVPIGSSSNLKYLFNDGYAKLMWGATTEQISKGEMKSFETYAAGTGLRFRTLIAAAINWAKQIDDQTNGQSKPYIARVAPDAKIDGMDQLDAEIKTPRDAYDDLNSLFALNSDLDKINLGTAGKEVSPTEYAEKAKKETNENEQYKGVGFAEIQKEMKILLDKFFEDNKDLFEEKKVTTIEYKVFYPYINISAHIKEAVKKVIKTINELDSRIKLDLQAPTDSNTFYNSFKTTASAFVGWSYDLQSIASGFDGLSWNTNLLPLLYTIANNSATYQKLEKSFPQLMKASKEFKTWLDAKIASKDLIFNPTVTPEKWEQIVIKHSSEAYVYIQNEQDKVQATDPFTVSAQWWIHYTTDKTNKDLISLANEFTNFLSPQVADGKVEIAKLGFTNYLSQKGYVAPIQEDGIVRYADYKLNKNN</sequence>
<keyword evidence="4" id="KW-1185">Reference proteome</keyword>
<protein>
    <recommendedName>
        <fullName evidence="5">Lipoprotein</fullName>
    </recommendedName>
</protein>
<accession>A0A858U7Z7</accession>
<keyword evidence="2" id="KW-0732">Signal</keyword>
<keyword evidence="1" id="KW-0175">Coiled coil</keyword>
<name>A0A858U7Z7_9MOLU</name>
<evidence type="ECO:0000313" key="3">
    <source>
        <dbReference type="EMBL" id="QJG66856.1"/>
    </source>
</evidence>
<dbReference type="RefSeq" id="WP_169604907.1">
    <property type="nucleotide sequence ID" value="NZ_CP051481.1"/>
</dbReference>
<dbReference type="AlphaFoldDB" id="A0A858U7Z7"/>